<name>A0ABR2QXT8_9ROSI</name>
<reference evidence="2 3" key="1">
    <citation type="journal article" date="2024" name="G3 (Bethesda)">
        <title>Genome assembly of Hibiscus sabdariffa L. provides insights into metabolisms of medicinal natural products.</title>
        <authorList>
            <person name="Kim T."/>
        </authorList>
    </citation>
    <scope>NUCLEOTIDE SEQUENCE [LARGE SCALE GENOMIC DNA]</scope>
    <source>
        <strain evidence="2">TK-2024</strain>
        <tissue evidence="2">Old leaves</tissue>
    </source>
</reference>
<organism evidence="2 3">
    <name type="scientific">Hibiscus sabdariffa</name>
    <name type="common">roselle</name>
    <dbReference type="NCBI Taxonomy" id="183260"/>
    <lineage>
        <taxon>Eukaryota</taxon>
        <taxon>Viridiplantae</taxon>
        <taxon>Streptophyta</taxon>
        <taxon>Embryophyta</taxon>
        <taxon>Tracheophyta</taxon>
        <taxon>Spermatophyta</taxon>
        <taxon>Magnoliopsida</taxon>
        <taxon>eudicotyledons</taxon>
        <taxon>Gunneridae</taxon>
        <taxon>Pentapetalae</taxon>
        <taxon>rosids</taxon>
        <taxon>malvids</taxon>
        <taxon>Malvales</taxon>
        <taxon>Malvaceae</taxon>
        <taxon>Malvoideae</taxon>
        <taxon>Hibiscus</taxon>
    </lineage>
</organism>
<gene>
    <name evidence="2" type="ORF">V6N11_042948</name>
</gene>
<protein>
    <submittedName>
        <fullName evidence="2">Uncharacterized protein</fullName>
    </submittedName>
</protein>
<accession>A0ABR2QXT8</accession>
<evidence type="ECO:0000313" key="3">
    <source>
        <dbReference type="Proteomes" id="UP001396334"/>
    </source>
</evidence>
<dbReference type="EMBL" id="JBBPBN010000030">
    <property type="protein sequence ID" value="KAK9005519.1"/>
    <property type="molecule type" value="Genomic_DNA"/>
</dbReference>
<keyword evidence="1" id="KW-0175">Coiled coil</keyword>
<evidence type="ECO:0000256" key="1">
    <source>
        <dbReference type="SAM" id="Coils"/>
    </source>
</evidence>
<keyword evidence="3" id="KW-1185">Reference proteome</keyword>
<sequence length="128" mass="14198">MLKSELLSLSENNSKLRKQIRDLKDKLQLAEQGKDHAEKQFLVMGEQHQAGAFGTVKALRTNPTIIPDKSVNQRLAKILEEVAVEEDISWHLPIQISNDVRVYKSDPGEGIEAVGKKGGNHAVSGLKF</sequence>
<evidence type="ECO:0000313" key="2">
    <source>
        <dbReference type="EMBL" id="KAK9005519.1"/>
    </source>
</evidence>
<comment type="caution">
    <text evidence="2">The sequence shown here is derived from an EMBL/GenBank/DDBJ whole genome shotgun (WGS) entry which is preliminary data.</text>
</comment>
<feature type="coiled-coil region" evidence="1">
    <location>
        <begin position="6"/>
        <end position="40"/>
    </location>
</feature>
<dbReference type="InterPro" id="IPR044290">
    <property type="entry name" value="RRA1/2/3"/>
</dbReference>
<dbReference type="PANTHER" id="PTHR46581:SF3">
    <property type="entry name" value="ARABINOSYLTRANSFERASE RRA3"/>
    <property type="match status" value="1"/>
</dbReference>
<dbReference type="PANTHER" id="PTHR46581">
    <property type="entry name" value="ARABINOSYLTRANSFERASE RRA3"/>
    <property type="match status" value="1"/>
</dbReference>
<dbReference type="Proteomes" id="UP001396334">
    <property type="component" value="Unassembled WGS sequence"/>
</dbReference>
<proteinExistence type="predicted"/>